<keyword evidence="3" id="KW-1185">Reference proteome</keyword>
<dbReference type="Proteomes" id="UP000219546">
    <property type="component" value="Unassembled WGS sequence"/>
</dbReference>
<gene>
    <name evidence="2" type="ORF">SAMN05877753_10218</name>
</gene>
<feature type="compositionally biased region" description="Low complexity" evidence="1">
    <location>
        <begin position="36"/>
        <end position="60"/>
    </location>
</feature>
<evidence type="ECO:0000256" key="1">
    <source>
        <dbReference type="SAM" id="MobiDB-lite"/>
    </source>
</evidence>
<reference evidence="2 3" key="1">
    <citation type="submission" date="2017-08" db="EMBL/GenBank/DDBJ databases">
        <authorList>
            <person name="de Groot N.N."/>
        </authorList>
    </citation>
    <scope>NUCLEOTIDE SEQUENCE [LARGE SCALE GENOMIC DNA]</scope>
    <source>
        <strain evidence="2 3">JC228</strain>
    </source>
</reference>
<organism evidence="2 3">
    <name type="scientific">Bacillus oleivorans</name>
    <dbReference type="NCBI Taxonomy" id="1448271"/>
    <lineage>
        <taxon>Bacteria</taxon>
        <taxon>Bacillati</taxon>
        <taxon>Bacillota</taxon>
        <taxon>Bacilli</taxon>
        <taxon>Bacillales</taxon>
        <taxon>Bacillaceae</taxon>
        <taxon>Bacillus</taxon>
    </lineage>
</organism>
<sequence>MATYTIPVEKKKIPSPPKTNNKFTIQNRPTTTSGKPVSTANNAPTATATTTSVPKTTSTNNGWGLGYGTIKENNNQAVKWADKNAEIERTINVIQNREDAGQDLSAQLAHYRNLTGKEYTPSYERQTEQRIKAEVDNYIKNQSQAINDAVARQIQQNQAGINANNAYLSEQIQKFQEQNNVADQQSTMLQNRRGGFYSGGLDYQLGQNAKATQEASGALSRDIAARNAEIYAQNSQLAEQAANQIKQLQMQAPDLVRSRVQEALNNYRAQQMQESQLTGMYNGSPTMQMQAQQFQQQLAQAGLTGMFNGQPTLEAQQIQFSQQMAQQQFAEDVRQFGLQFALQRQVQLGNMSMDQARLALAQQQFNFDQNRWQSEFNADQQWRQREFDLATMPQPADLAKYTGQLNNIFLRQDDEGNYSVNNPEGLYRAIIGLNLDDNSTMSLLSMYGLDIGNFLNP</sequence>
<dbReference type="AlphaFoldDB" id="A0A285CJP2"/>
<name>A0A285CJP2_9BACI</name>
<accession>A0A285CJP2</accession>
<dbReference type="EMBL" id="OAOP01000002">
    <property type="protein sequence ID" value="SNX67814.1"/>
    <property type="molecule type" value="Genomic_DNA"/>
</dbReference>
<evidence type="ECO:0000313" key="2">
    <source>
        <dbReference type="EMBL" id="SNX67814.1"/>
    </source>
</evidence>
<proteinExistence type="predicted"/>
<feature type="compositionally biased region" description="Polar residues" evidence="1">
    <location>
        <begin position="18"/>
        <end position="35"/>
    </location>
</feature>
<evidence type="ECO:0000313" key="3">
    <source>
        <dbReference type="Proteomes" id="UP000219546"/>
    </source>
</evidence>
<feature type="region of interest" description="Disordered" evidence="1">
    <location>
        <begin position="1"/>
        <end position="60"/>
    </location>
</feature>
<dbReference type="OrthoDB" id="2566281at2"/>
<protein>
    <submittedName>
        <fullName evidence="2">Uncharacterized protein</fullName>
    </submittedName>
</protein>
<dbReference type="RefSeq" id="WP_097157237.1">
    <property type="nucleotide sequence ID" value="NZ_JBEPMQ010000013.1"/>
</dbReference>